<evidence type="ECO:0000313" key="6">
    <source>
        <dbReference type="EMBL" id="KAJ3049980.1"/>
    </source>
</evidence>
<dbReference type="SMART" id="SM00448">
    <property type="entry name" value="REC"/>
    <property type="match status" value="1"/>
</dbReference>
<dbReference type="InterPro" id="IPR001789">
    <property type="entry name" value="Sig_transdc_resp-reg_receiver"/>
</dbReference>
<comment type="caution">
    <text evidence="6">The sequence shown here is derived from an EMBL/GenBank/DDBJ whole genome shotgun (WGS) entry which is preliminary data.</text>
</comment>
<feature type="compositionally biased region" description="Polar residues" evidence="4">
    <location>
        <begin position="341"/>
        <end position="360"/>
    </location>
</feature>
<evidence type="ECO:0000256" key="2">
    <source>
        <dbReference type="ARBA" id="ARBA00023012"/>
    </source>
</evidence>
<evidence type="ECO:0000313" key="7">
    <source>
        <dbReference type="Proteomes" id="UP001212841"/>
    </source>
</evidence>
<dbReference type="Proteomes" id="UP001212841">
    <property type="component" value="Unassembled WGS sequence"/>
</dbReference>
<keyword evidence="1 3" id="KW-0597">Phosphoprotein</keyword>
<organism evidence="6 7">
    <name type="scientific">Rhizophlyctis rosea</name>
    <dbReference type="NCBI Taxonomy" id="64517"/>
    <lineage>
        <taxon>Eukaryota</taxon>
        <taxon>Fungi</taxon>
        <taxon>Fungi incertae sedis</taxon>
        <taxon>Chytridiomycota</taxon>
        <taxon>Chytridiomycota incertae sedis</taxon>
        <taxon>Chytridiomycetes</taxon>
        <taxon>Rhizophlyctidales</taxon>
        <taxon>Rhizophlyctidaceae</taxon>
        <taxon>Rhizophlyctis</taxon>
    </lineage>
</organism>
<feature type="compositionally biased region" description="Low complexity" evidence="4">
    <location>
        <begin position="383"/>
        <end position="403"/>
    </location>
</feature>
<dbReference type="CDD" id="cd17546">
    <property type="entry name" value="REC_hyHK_CKI1_RcsC-like"/>
    <property type="match status" value="1"/>
</dbReference>
<keyword evidence="7" id="KW-1185">Reference proteome</keyword>
<accession>A0AAD5X3J5</accession>
<evidence type="ECO:0000256" key="3">
    <source>
        <dbReference type="PROSITE-ProRule" id="PRU00169"/>
    </source>
</evidence>
<protein>
    <recommendedName>
        <fullName evidence="5">Response regulatory domain-containing protein</fullName>
    </recommendedName>
</protein>
<feature type="modified residue" description="4-aspartylphosphate" evidence="3">
    <location>
        <position position="73"/>
    </location>
</feature>
<feature type="domain" description="Response regulatory" evidence="5">
    <location>
        <begin position="20"/>
        <end position="158"/>
    </location>
</feature>
<feature type="compositionally biased region" description="Low complexity" evidence="4">
    <location>
        <begin position="194"/>
        <end position="205"/>
    </location>
</feature>
<gene>
    <name evidence="6" type="ORF">HK097_009022</name>
</gene>
<dbReference type="Gene3D" id="3.40.50.2300">
    <property type="match status" value="1"/>
</dbReference>
<dbReference type="GO" id="GO:0000160">
    <property type="term" value="P:phosphorelay signal transduction system"/>
    <property type="evidence" value="ECO:0007669"/>
    <property type="project" value="UniProtKB-KW"/>
</dbReference>
<name>A0AAD5X3J5_9FUNG</name>
<dbReference type="InterPro" id="IPR011006">
    <property type="entry name" value="CheY-like_superfamily"/>
</dbReference>
<evidence type="ECO:0000259" key="5">
    <source>
        <dbReference type="PROSITE" id="PS50110"/>
    </source>
</evidence>
<evidence type="ECO:0000256" key="4">
    <source>
        <dbReference type="SAM" id="MobiDB-lite"/>
    </source>
</evidence>
<feature type="compositionally biased region" description="Polar residues" evidence="4">
    <location>
        <begin position="207"/>
        <end position="219"/>
    </location>
</feature>
<evidence type="ECO:0000256" key="1">
    <source>
        <dbReference type="ARBA" id="ARBA00022553"/>
    </source>
</evidence>
<keyword evidence="2" id="KW-0902">Two-component regulatory system</keyword>
<dbReference type="EMBL" id="JADGJD010000568">
    <property type="protein sequence ID" value="KAJ3049980.1"/>
    <property type="molecule type" value="Genomic_DNA"/>
</dbReference>
<dbReference type="AlphaFoldDB" id="A0AAD5X3J5"/>
<feature type="region of interest" description="Disordered" evidence="4">
    <location>
        <begin position="178"/>
        <end position="428"/>
    </location>
</feature>
<dbReference type="SUPFAM" id="SSF52172">
    <property type="entry name" value="CheY-like"/>
    <property type="match status" value="1"/>
</dbReference>
<reference evidence="6" key="1">
    <citation type="submission" date="2020-05" db="EMBL/GenBank/DDBJ databases">
        <title>Phylogenomic resolution of chytrid fungi.</title>
        <authorList>
            <person name="Stajich J.E."/>
            <person name="Amses K."/>
            <person name="Simmons R."/>
            <person name="Seto K."/>
            <person name="Myers J."/>
            <person name="Bonds A."/>
            <person name="Quandt C.A."/>
            <person name="Barry K."/>
            <person name="Liu P."/>
            <person name="Grigoriev I."/>
            <person name="Longcore J.E."/>
            <person name="James T.Y."/>
        </authorList>
    </citation>
    <scope>NUCLEOTIDE SEQUENCE</scope>
    <source>
        <strain evidence="6">JEL0318</strain>
    </source>
</reference>
<dbReference type="PROSITE" id="PS50110">
    <property type="entry name" value="RESPONSE_REGULATORY"/>
    <property type="match status" value="1"/>
</dbReference>
<feature type="compositionally biased region" description="Pro residues" evidence="4">
    <location>
        <begin position="404"/>
        <end position="418"/>
    </location>
</feature>
<sequence length="460" mass="50401">MAATDVSPPSSPSSLSRQHRIAVVDDNPINRLILVRLLKKHFDHDVQAEDVFEDGWECLKALSDRVFDLVLLDIEMPVVDGVKTAIHVRTSSAPATHISHPLPSPLTILPPNAKVPIVAVTSNTLPHQKEEYLRLGMEFVVGKPIKEPEILMGIVEGLVPGLRRGLEIVEVKEKVVEEAEDEEFVPHPDLESKAPAPTATATRPTLANRSWTAPTVQTLSSFPASPSSEFPPSPSESSSRQMRPPTFSQILQRQTHKPSTSAAKPSPILRRDSATSFSPTPGGSPPPSTIASSPFRKAEPLPRISWSSEGGDRWRGRVSGENEEGWREMRGKNKERRSWRSGFSNQHQKQHGRASSVSHVTNRRDSTGTHPPRHHHQNQIRHSLPLSARSQSPSQSPSHQPQLESPPTPSSPPSPPKHQPYRPTAPLRTRSFADVVAAGIRKAASSFVNVAAAAEGGRER</sequence>
<feature type="compositionally biased region" description="Basic and acidic residues" evidence="4">
    <location>
        <begin position="310"/>
        <end position="338"/>
    </location>
</feature>
<feature type="compositionally biased region" description="Polar residues" evidence="4">
    <location>
        <begin position="246"/>
        <end position="263"/>
    </location>
</feature>
<proteinExistence type="predicted"/>
<dbReference type="Pfam" id="PF00072">
    <property type="entry name" value="Response_reg"/>
    <property type="match status" value="1"/>
</dbReference>
<dbReference type="PANTHER" id="PTHR45339:SF1">
    <property type="entry name" value="HYBRID SIGNAL TRANSDUCTION HISTIDINE KINASE J"/>
    <property type="match status" value="1"/>
</dbReference>
<dbReference type="PANTHER" id="PTHR45339">
    <property type="entry name" value="HYBRID SIGNAL TRANSDUCTION HISTIDINE KINASE J"/>
    <property type="match status" value="1"/>
</dbReference>